<dbReference type="RefSeq" id="WP_135660093.1">
    <property type="nucleotide sequence ID" value="NZ_RQHF01000032.1"/>
</dbReference>
<dbReference type="EMBL" id="RQHF01000032">
    <property type="protein sequence ID" value="TGM51238.1"/>
    <property type="molecule type" value="Genomic_DNA"/>
</dbReference>
<keyword evidence="2" id="KW-1185">Reference proteome</keyword>
<name>A0ABY2NL91_9LEPT</name>
<evidence type="ECO:0000313" key="2">
    <source>
        <dbReference type="Proteomes" id="UP000298112"/>
    </source>
</evidence>
<evidence type="ECO:0008006" key="3">
    <source>
        <dbReference type="Google" id="ProtNLM"/>
    </source>
</evidence>
<gene>
    <name evidence="1" type="ORF">EHQ95_15185</name>
</gene>
<comment type="caution">
    <text evidence="1">The sequence shown here is derived from an EMBL/GenBank/DDBJ whole genome shotgun (WGS) entry which is preliminary data.</text>
</comment>
<proteinExistence type="predicted"/>
<organism evidence="1 2">
    <name type="scientific">Leptospira vanthielii</name>
    <dbReference type="NCBI Taxonomy" id="293085"/>
    <lineage>
        <taxon>Bacteria</taxon>
        <taxon>Pseudomonadati</taxon>
        <taxon>Spirochaetota</taxon>
        <taxon>Spirochaetia</taxon>
        <taxon>Leptospirales</taxon>
        <taxon>Leptospiraceae</taxon>
        <taxon>Leptospira</taxon>
    </lineage>
</organism>
<dbReference type="InterPro" id="IPR029278">
    <property type="entry name" value="Imm26"/>
</dbReference>
<reference evidence="2" key="1">
    <citation type="journal article" date="2019" name="PLoS Negl. Trop. Dis.">
        <title>Revisiting the worldwide diversity of Leptospira species in the environment.</title>
        <authorList>
            <person name="Vincent A.T."/>
            <person name="Schiettekatte O."/>
            <person name="Bourhy P."/>
            <person name="Veyrier F.J."/>
            <person name="Picardeau M."/>
        </authorList>
    </citation>
    <scope>NUCLEOTIDE SEQUENCE [LARGE SCALE GENOMIC DNA]</scope>
    <source>
        <strain evidence="2">201601955</strain>
    </source>
</reference>
<dbReference type="Pfam" id="PF15428">
    <property type="entry name" value="Imm26"/>
    <property type="match status" value="1"/>
</dbReference>
<protein>
    <recommendedName>
        <fullName evidence="3">T4 RNA ligase 1-like N-terminal domain-containing protein</fullName>
    </recommendedName>
</protein>
<dbReference type="Proteomes" id="UP000298112">
    <property type="component" value="Unassembled WGS sequence"/>
</dbReference>
<evidence type="ECO:0000313" key="1">
    <source>
        <dbReference type="EMBL" id="TGM51238.1"/>
    </source>
</evidence>
<sequence>MFELNNKERKYFGLKPVPKSWQKINFKGDALRPDSILYYDGDIIKRQIISTDTDYEEKQYEEFTKNQFTLLPKTDRGKERKLTSAVLEKCTPIDTYVKIKNDKTIIIGNHSTQRTFYSSEFDKTLNGGIESVKQIVFNYIESCPSNYFDEIDNFNSEKRKNNKYKEGDFFRFKINRSLYGFGRILLDISTLRKNKIIDKKHGLNDLMGPPVLIKLYAILSENKNLDIEYIKKQISLPSSYIMDNHIFYGDYEIIGNLKLENNELDFPISYGRRIDQNHNFVFFQWGLIHLELPLTEFSKYLNDDKTVLRSNPYKNSAIGYSPTFGVNDIRSALAGDNVYKTSSHWLTKLDLRNPVNEDIKNEIMIKFGLNPALDYFRNSEIADAINIF</sequence>
<accession>A0ABY2NL91</accession>